<evidence type="ECO:0000256" key="2">
    <source>
        <dbReference type="SAM" id="MobiDB-lite"/>
    </source>
</evidence>
<feature type="compositionally biased region" description="Low complexity" evidence="2">
    <location>
        <begin position="1267"/>
        <end position="1277"/>
    </location>
</feature>
<feature type="compositionally biased region" description="Low complexity" evidence="2">
    <location>
        <begin position="1528"/>
        <end position="1545"/>
    </location>
</feature>
<feature type="region of interest" description="Disordered" evidence="2">
    <location>
        <begin position="1640"/>
        <end position="1692"/>
    </location>
</feature>
<feature type="compositionally biased region" description="Polar residues" evidence="2">
    <location>
        <begin position="273"/>
        <end position="284"/>
    </location>
</feature>
<reference evidence="4" key="1">
    <citation type="submission" date="2015-09" db="EMBL/GenBank/DDBJ databases">
        <authorList>
            <consortium name="Pathogen Informatics"/>
        </authorList>
    </citation>
    <scope>NUCLEOTIDE SEQUENCE [LARGE SCALE GENOMIC DNA]</scope>
    <source>
        <strain evidence="4">Lake Konstanz</strain>
    </source>
</reference>
<feature type="compositionally biased region" description="Low complexity" evidence="2">
    <location>
        <begin position="1144"/>
        <end position="1157"/>
    </location>
</feature>
<feature type="compositionally biased region" description="Polar residues" evidence="2">
    <location>
        <begin position="80"/>
        <end position="89"/>
    </location>
</feature>
<dbReference type="OrthoDB" id="273694at2759"/>
<organism evidence="3 4">
    <name type="scientific">Bodo saltans</name>
    <name type="common">Flagellated protozoan</name>
    <dbReference type="NCBI Taxonomy" id="75058"/>
    <lineage>
        <taxon>Eukaryota</taxon>
        <taxon>Discoba</taxon>
        <taxon>Euglenozoa</taxon>
        <taxon>Kinetoplastea</taxon>
        <taxon>Metakinetoplastina</taxon>
        <taxon>Eubodonida</taxon>
        <taxon>Bodonidae</taxon>
        <taxon>Bodo</taxon>
    </lineage>
</organism>
<feature type="compositionally biased region" description="Low complexity" evidence="2">
    <location>
        <begin position="1169"/>
        <end position="1190"/>
    </location>
</feature>
<feature type="region of interest" description="Disordered" evidence="2">
    <location>
        <begin position="1371"/>
        <end position="1413"/>
    </location>
</feature>
<feature type="region of interest" description="Disordered" evidence="2">
    <location>
        <begin position="27"/>
        <end position="174"/>
    </location>
</feature>
<feature type="region of interest" description="Disordered" evidence="2">
    <location>
        <begin position="1572"/>
        <end position="1599"/>
    </location>
</feature>
<feature type="compositionally biased region" description="Polar residues" evidence="2">
    <location>
        <begin position="340"/>
        <end position="362"/>
    </location>
</feature>
<feature type="region of interest" description="Disordered" evidence="2">
    <location>
        <begin position="384"/>
        <end position="431"/>
    </location>
</feature>
<feature type="compositionally biased region" description="Low complexity" evidence="2">
    <location>
        <begin position="1495"/>
        <end position="1508"/>
    </location>
</feature>
<accession>A0A0S4IPG4</accession>
<dbReference type="VEuPathDB" id="TriTrypDB:BSAL_58115"/>
<keyword evidence="4" id="KW-1185">Reference proteome</keyword>
<feature type="region of interest" description="Disordered" evidence="2">
    <location>
        <begin position="226"/>
        <end position="254"/>
    </location>
</feature>
<proteinExistence type="predicted"/>
<evidence type="ECO:0000313" key="4">
    <source>
        <dbReference type="Proteomes" id="UP000051952"/>
    </source>
</evidence>
<feature type="compositionally biased region" description="Polar residues" evidence="2">
    <location>
        <begin position="1403"/>
        <end position="1413"/>
    </location>
</feature>
<name>A0A0S4IPG4_BODSA</name>
<feature type="compositionally biased region" description="Polar residues" evidence="2">
    <location>
        <begin position="96"/>
        <end position="132"/>
    </location>
</feature>
<protein>
    <submittedName>
        <fullName evidence="3">Uncharacterized protein</fullName>
    </submittedName>
</protein>
<sequence length="2010" mass="216490">MNGAELLVDVHMRQALVADLRQNPPVISVARPSNRPGTLRKGDEALSSGAAPQPQPQQLLLKSNDDEGNDHEDFFEDDVSSSARLSATASPHRGDGTNSEFGNHSQHRQTLTPHRSLGSNSCESPSPQSQRTRTAHPTADDDIMNRSALVVTRQQQHRTSSSGGDPPRASAAAGGVLSAPTHDLLPLPNTTARLLLRPASTSSSVNLFPVIPISETLKGLPRRLTFGSATTNRSNNGATGAPSSSTTTPPTMPSEAITKNTLALLTAPRHGVGSSSRRSNSLQMVRTKETLEQQHSQHLLQMPPPLPPASGRGSVCSDPDVEGDRGEHRGTASADGTARRVSSSSEQTTSQRFAGIGTSSMSGSLEKDLMITERIVKRIAEEYSEKKKKQQSLRSSSAAKQKKHQQQQQRSNNNDAVGETSAPSTSAKIHDSDEEDWDMFLSSVMSVSNTFQSISTAAGREPTINNAPTSSSSPFSWLNRRAALSAIHATRVPQEYWVTRDPIQQPRSTTDAAATAGNLMQALKDKVRVLAFPSTNPGNRPEVYLLARTLDQMIVDTVPDFKLLGDTTVAYAVLPAELSAGTCEDNATAIGQLYATVVRSFMQVVDVGLSEIARQIAGTCPERAALLDCMRQCCNDLHHTLLDVVEHSKRRAFEEAIRRQQYDDIISAKNRQIIDSLTKVTALEERVLTLETQLETNAMKAARFDELVSRMDLREQQRQRAIVRVDQLELLDDAEEAVSRAAMLAAAAYEDLGNAEAGTKPPESTMARIERLRQEEDERNHALLYTESVKLLKALRSSVEATDAACAPLYDRMLFSKPELNVSVASGRWASIGKALGEHEAVWDHRERVAKAHALWLEVMTTKANARLRVLPIGAVMSSAATADGVDAQQQQKTNSIREFECSVEQLRAMGIHDVTPDEIMMLQRDDFDSDHFLHPAQRIPARWGLKNAGVAQMLSDAEMTFSEITLRLEALKQSELLGDVAKPPMMPPSRPSDPCALCNRRDVVEIEKRQHKTFLDNLLRELGEREAEGQNEVKLAQEERDKAKSQLETQFEITQKLEERLAMLESQIAMQQRMGESRFDDEAVLSSLGSQQPLLEVSAASPRASAAGQQGVAAANVAANRQQTQAIAVGDVLSVDGGSMNVNNNGRSSTARSSSRTDGDSPLDGKGSTTRRNSHRSSSVLSLNSGSRSPPSAPLQRTMTSSRQRSPTEQHSPPAALEKRSNRVSPIENTSTSSPARSASSLVRKASTLVKTTSMLHKKKSTLKPNSSSLNASSSSGAPNHTLAAATAHNESVATEAFIPPTLLNSSIFLSSSLPDAPIVVQLVLNCACCGGGAGSTGAATPQHHLPLETNMLMMQDSQNVVASVVSVTDMSPPRRPATGERRKASNAGGDTVGGGAAPNATPGQQNQYQDGKDSSISMFAVDKGDLSLLVLDQPGAVGATPANDDDDDEGFIAVGSQLDSFVGAADPITTHSQTVALKRQASSRVGPVERASTRAALKSSSPSSAKELSRPGSTRVAQSAVEKNVSSRLSSAGSGPGSAAIPPTGEADPFGDHVAVVDDPVADGEDAHHYHRHAEGDGDGVESPTGGGGEFRDTGSFLIPRTGQETVAQSMWTQMEGQLLHRLKSSAIRASMSADVDHHTNPAASDITKIPKPPAGSDPRKSVGGGGGDRGLSAKQQRQSAGGGGRPSIHADEIARINSTKAINTIIDTNSTDDNLERGFKIANEKLRQNILKLSGRIESMQATSMRSSAWLLKYIGNFYRAKRLADATAENSGHAYIPAADFLLTFLKRKLGAKEVVFENMHNIYTTCRALKSSDLRIRQFMEVMFAYNNRQAAFFLQLSLALECCAVGLDYSVSHQHFALDEHATKPEVVCLRRIAAVLTETGLHKRPYAPFLWKALSHRSLAFEVDDDRFYDSLRKAGMEAEAIQRHPPSSWSEQDVSLMRVVVLKSAFLSLICGFETKLQSALLEPSSSSSALANIEAPHHPTDLLLIKVAEPSPSSSPHSPAA</sequence>
<dbReference type="Proteomes" id="UP000051952">
    <property type="component" value="Unassembled WGS sequence"/>
</dbReference>
<feature type="coiled-coil region" evidence="1">
    <location>
        <begin position="1020"/>
        <end position="1075"/>
    </location>
</feature>
<feature type="region of interest" description="Disordered" evidence="2">
    <location>
        <begin position="268"/>
        <end position="362"/>
    </location>
</feature>
<feature type="compositionally biased region" description="Polar residues" evidence="2">
    <location>
        <begin position="152"/>
        <end position="163"/>
    </location>
</feature>
<evidence type="ECO:0000313" key="3">
    <source>
        <dbReference type="EMBL" id="CUF00287.1"/>
    </source>
</evidence>
<feature type="region of interest" description="Disordered" evidence="2">
    <location>
        <begin position="1136"/>
        <end position="1282"/>
    </location>
</feature>
<gene>
    <name evidence="3" type="ORF">BSAL_58115</name>
</gene>
<dbReference type="EMBL" id="CYKH01000224">
    <property type="protein sequence ID" value="CUF00287.1"/>
    <property type="molecule type" value="Genomic_DNA"/>
</dbReference>
<keyword evidence="1" id="KW-0175">Coiled coil</keyword>
<evidence type="ECO:0000256" key="1">
    <source>
        <dbReference type="SAM" id="Coils"/>
    </source>
</evidence>
<feature type="compositionally biased region" description="Low complexity" evidence="2">
    <location>
        <begin position="1231"/>
        <end position="1242"/>
    </location>
</feature>
<feature type="compositionally biased region" description="Acidic residues" evidence="2">
    <location>
        <begin position="66"/>
        <end position="79"/>
    </location>
</feature>
<feature type="compositionally biased region" description="Polar residues" evidence="2">
    <location>
        <begin position="1196"/>
        <end position="1212"/>
    </location>
</feature>
<feature type="compositionally biased region" description="Polar residues" evidence="2">
    <location>
        <begin position="227"/>
        <end position="238"/>
    </location>
</feature>
<feature type="region of interest" description="Disordered" evidence="2">
    <location>
        <begin position="1481"/>
        <end position="1558"/>
    </location>
</feature>
<feature type="compositionally biased region" description="Polar residues" evidence="2">
    <location>
        <begin position="410"/>
        <end position="427"/>
    </location>
</feature>